<evidence type="ECO:0000259" key="8">
    <source>
        <dbReference type="Pfam" id="PF01385"/>
    </source>
</evidence>
<dbReference type="AlphaFoldDB" id="A5TTJ3"/>
<accession>A5TTJ3</accession>
<dbReference type="InterPro" id="IPR053522">
    <property type="entry name" value="RNA-guided_endonuclease_TnpB"/>
</dbReference>
<comment type="similarity">
    <text evidence="2">In the N-terminal section; belongs to the transposase 2 family.</text>
</comment>
<feature type="domain" description="Probable transposase IS891/IS1136/IS1341" evidence="8">
    <location>
        <begin position="190"/>
        <end position="312"/>
    </location>
</feature>
<dbReference type="GO" id="GO:0006310">
    <property type="term" value="P:DNA recombination"/>
    <property type="evidence" value="ECO:0007669"/>
    <property type="project" value="UniProtKB-KW"/>
</dbReference>
<dbReference type="Proteomes" id="UP000001921">
    <property type="component" value="Chromosome"/>
</dbReference>
<organism evidence="11">
    <name type="scientific">Fusobacterium polymorphum ATCC 10953</name>
    <dbReference type="NCBI Taxonomy" id="393480"/>
    <lineage>
        <taxon>Bacteria</taxon>
        <taxon>Fusobacteriati</taxon>
        <taxon>Fusobacteriota</taxon>
        <taxon>Fusobacteriia</taxon>
        <taxon>Fusobacteriales</taxon>
        <taxon>Fusobacteriaceae</taxon>
        <taxon>Fusobacterium</taxon>
    </lineage>
</organism>
<sequence length="405" mass="47497">MFFIRYNGILKMIKDKNKGVDIMKTKIIKRAYKFRIYPTLEQISFFAKSFGCVRKVHNLMLDDRKKAYEEYKSIGIKTKYPTPAKYKEEYPYLKEVDSLALANTQLNLEKAYKNFLKNKDFGFPKYKCKSNPVQSYTTNNQNTIYIKDGYIKLPKLKSLVKIKLDRKIKGIIKSVTISKNSLNHYFASILCEEEIEEFAKTNKNIGIDLGIKEFATMSDCTKVENLKLSKEYEKKLKREQRKLSRRCKLAKDSDKKLSDSKNYQKQKKKVAKIHNKIKNKRKDFINKLSTKIINNHDIICIEDLNIKGMLKNHKLAKSISDVSWSEFIRQLDYKANWYGRNIIKVPTFYPSSKTCSCCGNIRETLKLSERIYHCECCGLEIDRDYNASINILRKGLEILKEEKVS</sequence>
<dbReference type="eggNOG" id="COG0675">
    <property type="taxonomic scope" value="Bacteria"/>
</dbReference>
<evidence type="ECO:0000313" key="11">
    <source>
        <dbReference type="EMBL" id="EDK88218.1"/>
    </source>
</evidence>
<protein>
    <submittedName>
        <fullName evidence="11">Transposase-like protein B</fullName>
    </submittedName>
</protein>
<dbReference type="EMBL" id="CM000440">
    <property type="protein sequence ID" value="EDK88218.1"/>
    <property type="molecule type" value="Genomic_DNA"/>
</dbReference>
<evidence type="ECO:0000256" key="4">
    <source>
        <dbReference type="ARBA" id="ARBA00022723"/>
    </source>
</evidence>
<evidence type="ECO:0000259" key="10">
    <source>
        <dbReference type="Pfam" id="PF12323"/>
    </source>
</evidence>
<dbReference type="NCBIfam" id="TIGR01766">
    <property type="entry name" value="IS200/IS605 family accessory protein TnpB-like domain"/>
    <property type="match status" value="1"/>
</dbReference>
<proteinExistence type="inferred from homology"/>
<keyword evidence="4" id="KW-0479">Metal-binding</keyword>
<dbReference type="HOGENOM" id="CLU_032903_0_0_0"/>
<dbReference type="GO" id="GO:0046872">
    <property type="term" value="F:metal ion binding"/>
    <property type="evidence" value="ECO:0007669"/>
    <property type="project" value="UniProtKB-KW"/>
</dbReference>
<reference evidence="11" key="1">
    <citation type="submission" date="2006-07" db="EMBL/GenBank/DDBJ databases">
        <authorList>
            <person name="Qin X."/>
            <person name="Weinstock G.M."/>
        </authorList>
    </citation>
    <scope>NUCLEOTIDE SEQUENCE [LARGE SCALE GENOMIC DNA]</scope>
    <source>
        <strain evidence="11">ATCC 10953</strain>
    </source>
</reference>
<evidence type="ECO:0000256" key="7">
    <source>
        <dbReference type="ARBA" id="ARBA00023172"/>
    </source>
</evidence>
<gene>
    <name evidence="11" type="ORF">FNP_0407</name>
</gene>
<dbReference type="Pfam" id="PF07282">
    <property type="entry name" value="Cas12f1-like_TNB"/>
    <property type="match status" value="1"/>
</dbReference>
<feature type="domain" description="Cas12f1-like TNB" evidence="9">
    <location>
        <begin position="324"/>
        <end position="391"/>
    </location>
</feature>
<evidence type="ECO:0000256" key="1">
    <source>
        <dbReference type="ARBA" id="ARBA00008761"/>
    </source>
</evidence>
<name>A5TTJ3_FUSNP</name>
<keyword evidence="5" id="KW-0862">Zinc</keyword>
<evidence type="ECO:0000256" key="5">
    <source>
        <dbReference type="ARBA" id="ARBA00022833"/>
    </source>
</evidence>
<comment type="similarity">
    <text evidence="1">In the C-terminal section; belongs to the transposase 35 family.</text>
</comment>
<dbReference type="PANTHER" id="PTHR30405">
    <property type="entry name" value="TRANSPOSASE"/>
    <property type="match status" value="1"/>
</dbReference>
<dbReference type="NCBIfam" id="NF040570">
    <property type="entry name" value="guided_TnpB"/>
    <property type="match status" value="1"/>
</dbReference>
<evidence type="ECO:0000256" key="2">
    <source>
        <dbReference type="ARBA" id="ARBA00011044"/>
    </source>
</evidence>
<reference evidence="11" key="2">
    <citation type="submission" date="2007-05" db="EMBL/GenBank/DDBJ databases">
        <title>Genome sequence of Fusobacterium nucleatum subspecies polymorphum - a genetically tractable Fusobacterium.</title>
        <authorList>
            <person name="Karpathy S.E."/>
            <person name="Xiang Q."/>
            <person name="Gioia J."/>
            <person name="Jiang H."/>
            <person name="Liu Y."/>
            <person name="Petrosino J.F."/>
            <person name="Yerrapragada S."/>
            <person name="Fox G.E."/>
            <person name="Kinder Haake S."/>
            <person name="Weinstock G.M."/>
            <person name="Highlander S.K."/>
        </authorList>
    </citation>
    <scope>NUCLEOTIDE SEQUENCE [LARGE SCALE GENOMIC DNA]</scope>
    <source>
        <strain evidence="11">ATCC 10953</strain>
    </source>
</reference>
<evidence type="ECO:0000256" key="3">
    <source>
        <dbReference type="ARBA" id="ARBA00022578"/>
    </source>
</evidence>
<keyword evidence="7" id="KW-0233">DNA recombination</keyword>
<keyword evidence="3" id="KW-0815">Transposition</keyword>
<dbReference type="InterPro" id="IPR021027">
    <property type="entry name" value="Transposase_put_HTH"/>
</dbReference>
<dbReference type="Pfam" id="PF12323">
    <property type="entry name" value="HTH_OrfB_IS605"/>
    <property type="match status" value="1"/>
</dbReference>
<dbReference type="InterPro" id="IPR051399">
    <property type="entry name" value="RNA-guided_DNA_endo/Transpos"/>
</dbReference>
<evidence type="ECO:0000256" key="6">
    <source>
        <dbReference type="ARBA" id="ARBA00023125"/>
    </source>
</evidence>
<evidence type="ECO:0000259" key="9">
    <source>
        <dbReference type="Pfam" id="PF07282"/>
    </source>
</evidence>
<dbReference type="GO" id="GO:0003677">
    <property type="term" value="F:DNA binding"/>
    <property type="evidence" value="ECO:0007669"/>
    <property type="project" value="UniProtKB-KW"/>
</dbReference>
<dbReference type="InterPro" id="IPR001959">
    <property type="entry name" value="Transposase"/>
</dbReference>
<dbReference type="GO" id="GO:0032196">
    <property type="term" value="P:transposition"/>
    <property type="evidence" value="ECO:0007669"/>
    <property type="project" value="UniProtKB-KW"/>
</dbReference>
<dbReference type="PANTHER" id="PTHR30405:SF25">
    <property type="entry name" value="RNA-GUIDED DNA ENDONUCLEASE INSQ-RELATED"/>
    <property type="match status" value="1"/>
</dbReference>
<keyword evidence="6" id="KW-0238">DNA-binding</keyword>
<dbReference type="Pfam" id="PF01385">
    <property type="entry name" value="OrfB_IS605"/>
    <property type="match status" value="1"/>
</dbReference>
<dbReference type="NCBIfam" id="NF038281">
    <property type="entry name" value="IS200_TnpB"/>
    <property type="match status" value="1"/>
</dbReference>
<dbReference type="InterPro" id="IPR010095">
    <property type="entry name" value="Cas12f1-like_TNB"/>
</dbReference>
<feature type="domain" description="Transposase putative helix-turn-helix" evidence="10">
    <location>
        <begin position="28"/>
        <end position="72"/>
    </location>
</feature>